<dbReference type="InterPro" id="IPR035965">
    <property type="entry name" value="PAS-like_dom_sf"/>
</dbReference>
<evidence type="ECO:0000256" key="3">
    <source>
        <dbReference type="PROSITE-ProRule" id="PRU00284"/>
    </source>
</evidence>
<accession>A0ABV8RZ08</accession>
<dbReference type="Gene3D" id="1.10.287.950">
    <property type="entry name" value="Methyl-accepting chemotaxis protein"/>
    <property type="match status" value="1"/>
</dbReference>
<organism evidence="7 8">
    <name type="scientific">Castellaniella hirudinis</name>
    <dbReference type="NCBI Taxonomy" id="1144617"/>
    <lineage>
        <taxon>Bacteria</taxon>
        <taxon>Pseudomonadati</taxon>
        <taxon>Pseudomonadota</taxon>
        <taxon>Betaproteobacteria</taxon>
        <taxon>Burkholderiales</taxon>
        <taxon>Alcaligenaceae</taxon>
        <taxon>Castellaniella</taxon>
    </lineage>
</organism>
<dbReference type="SUPFAM" id="SSF55785">
    <property type="entry name" value="PYP-like sensor domain (PAS domain)"/>
    <property type="match status" value="1"/>
</dbReference>
<feature type="transmembrane region" description="Helical" evidence="4">
    <location>
        <begin position="172"/>
        <end position="191"/>
    </location>
</feature>
<dbReference type="InterPro" id="IPR004090">
    <property type="entry name" value="Chemotax_Me-accpt_rcpt"/>
</dbReference>
<dbReference type="InterPro" id="IPR000014">
    <property type="entry name" value="PAS"/>
</dbReference>
<keyword evidence="4" id="KW-1133">Transmembrane helix</keyword>
<dbReference type="SMART" id="SM00283">
    <property type="entry name" value="MA"/>
    <property type="match status" value="1"/>
</dbReference>
<evidence type="ECO:0000256" key="1">
    <source>
        <dbReference type="ARBA" id="ARBA00022481"/>
    </source>
</evidence>
<dbReference type="PANTHER" id="PTHR43531:SF14">
    <property type="entry name" value="METHYL-ACCEPTING CHEMOTAXIS PROTEIN I-RELATED"/>
    <property type="match status" value="1"/>
</dbReference>
<dbReference type="InterPro" id="IPR004089">
    <property type="entry name" value="MCPsignal_dom"/>
</dbReference>
<dbReference type="RefSeq" id="WP_376813069.1">
    <property type="nucleotide sequence ID" value="NZ_JBHSDY010000006.1"/>
</dbReference>
<keyword evidence="3" id="KW-0807">Transducer</keyword>
<dbReference type="EMBL" id="JBHSDY010000006">
    <property type="protein sequence ID" value="MFC4298509.1"/>
    <property type="molecule type" value="Genomic_DNA"/>
</dbReference>
<dbReference type="CDD" id="cd11386">
    <property type="entry name" value="MCP_signal"/>
    <property type="match status" value="1"/>
</dbReference>
<feature type="transmembrane region" description="Helical" evidence="4">
    <location>
        <begin position="197"/>
        <end position="216"/>
    </location>
</feature>
<dbReference type="NCBIfam" id="TIGR00229">
    <property type="entry name" value="sensory_box"/>
    <property type="match status" value="1"/>
</dbReference>
<dbReference type="SMART" id="SM00091">
    <property type="entry name" value="PAS"/>
    <property type="match status" value="1"/>
</dbReference>
<evidence type="ECO:0000259" key="5">
    <source>
        <dbReference type="PROSITE" id="PS50111"/>
    </source>
</evidence>
<dbReference type="InterPro" id="IPR013655">
    <property type="entry name" value="PAS_fold_3"/>
</dbReference>
<keyword evidence="4" id="KW-0472">Membrane</keyword>
<evidence type="ECO:0000256" key="4">
    <source>
        <dbReference type="SAM" id="Phobius"/>
    </source>
</evidence>
<keyword evidence="1" id="KW-0488">Methylation</keyword>
<evidence type="ECO:0000259" key="6">
    <source>
        <dbReference type="PROSITE" id="PS50112"/>
    </source>
</evidence>
<dbReference type="Proteomes" id="UP001595756">
    <property type="component" value="Unassembled WGS sequence"/>
</dbReference>
<dbReference type="PRINTS" id="PR00260">
    <property type="entry name" value="CHEMTRNSDUCR"/>
</dbReference>
<dbReference type="SUPFAM" id="SSF58104">
    <property type="entry name" value="Methyl-accepting chemotaxis protein (MCP) signaling domain"/>
    <property type="match status" value="1"/>
</dbReference>
<keyword evidence="8" id="KW-1185">Reference proteome</keyword>
<evidence type="ECO:0000313" key="7">
    <source>
        <dbReference type="EMBL" id="MFC4298509.1"/>
    </source>
</evidence>
<feature type="domain" description="Methyl-accepting transducer" evidence="5">
    <location>
        <begin position="267"/>
        <end position="496"/>
    </location>
</feature>
<dbReference type="Pfam" id="PF08447">
    <property type="entry name" value="PAS_3"/>
    <property type="match status" value="1"/>
</dbReference>
<dbReference type="InterPro" id="IPR051310">
    <property type="entry name" value="MCP_chemotaxis"/>
</dbReference>
<dbReference type="PROSITE" id="PS50112">
    <property type="entry name" value="PAS"/>
    <property type="match status" value="1"/>
</dbReference>
<dbReference type="PROSITE" id="PS50111">
    <property type="entry name" value="CHEMOTAXIS_TRANSDUC_2"/>
    <property type="match status" value="1"/>
</dbReference>
<comment type="similarity">
    <text evidence="2">Belongs to the methyl-accepting chemotaxis (MCP) protein family.</text>
</comment>
<dbReference type="CDD" id="cd00130">
    <property type="entry name" value="PAS"/>
    <property type="match status" value="1"/>
</dbReference>
<dbReference type="PANTHER" id="PTHR43531">
    <property type="entry name" value="PROTEIN ICFG"/>
    <property type="match status" value="1"/>
</dbReference>
<dbReference type="Pfam" id="PF00015">
    <property type="entry name" value="MCPsignal"/>
    <property type="match status" value="1"/>
</dbReference>
<comment type="caution">
    <text evidence="7">The sequence shown here is derived from an EMBL/GenBank/DDBJ whole genome shotgun (WGS) entry which is preliminary data.</text>
</comment>
<proteinExistence type="inferred from homology"/>
<gene>
    <name evidence="7" type="ORF">ACFO0J_10700</name>
</gene>
<reference evidence="8" key="1">
    <citation type="journal article" date="2019" name="Int. J. Syst. Evol. Microbiol.">
        <title>The Global Catalogue of Microorganisms (GCM) 10K type strain sequencing project: providing services to taxonomists for standard genome sequencing and annotation.</title>
        <authorList>
            <consortium name="The Broad Institute Genomics Platform"/>
            <consortium name="The Broad Institute Genome Sequencing Center for Infectious Disease"/>
            <person name="Wu L."/>
            <person name="Ma J."/>
        </authorList>
    </citation>
    <scope>NUCLEOTIDE SEQUENCE [LARGE SCALE GENOMIC DNA]</scope>
    <source>
        <strain evidence="8">CGMCC 1.19029</strain>
    </source>
</reference>
<sequence>MRKNLPVTQAIYDYPAHLTLISITDIKGRITYCNDDFIRVSGYTKEELLGQAHNLLRHPDMPEEAFRDFWATIQAGVPWSALIKNRRKNGDGYWVRANATPMRNGDRIVGYLSVRTLPEAAEIEAAERLFSTMRLEAERGRLVHRFQGGLVSRSGPLHAFFKYLMPGRQGKALLLGMLAAAGPVGAAWLGLPLWSLPIAGVLTALLAWLGVSRLFIAPVDQVAEVTRHLASGDLSQFISIQQFHSTRHLMLPINQLALMIRTVIGDVRQFLSNDAHEVARHSQDMLVSTEQQAAGLSKSAAAIDQIGSTIRQTSDMTRAGTQIAAETADTVRRSQTAVDALSETMRQIGESSRSIGDFVQVIESVAFQTNILALNAATEAARAGEHGRGFAVVASEVRALSQRTADAARQIRQLIDVSHARVEQGNEGMTQTQARMGDVAGAVERQGQILAEINLAAQEQATGIQEAGQAMHELDQITQRNALMADGLARLAEKMEHHSKASLDNVRVFRLTPQDHTHAETDAVELRRMNKAAEPA</sequence>
<name>A0ABV8RZ08_9BURK</name>
<evidence type="ECO:0000256" key="2">
    <source>
        <dbReference type="ARBA" id="ARBA00029447"/>
    </source>
</evidence>
<dbReference type="Gene3D" id="3.30.450.20">
    <property type="entry name" value="PAS domain"/>
    <property type="match status" value="1"/>
</dbReference>
<feature type="domain" description="PAS" evidence="6">
    <location>
        <begin position="21"/>
        <end position="60"/>
    </location>
</feature>
<evidence type="ECO:0000313" key="8">
    <source>
        <dbReference type="Proteomes" id="UP001595756"/>
    </source>
</evidence>
<keyword evidence="4" id="KW-0812">Transmembrane</keyword>
<protein>
    <submittedName>
        <fullName evidence="7">Methyl-accepting chemotaxis protein</fullName>
    </submittedName>
</protein>